<proteinExistence type="predicted"/>
<accession>A0A2T6AX40</accession>
<dbReference type="GO" id="GO:0003677">
    <property type="term" value="F:DNA binding"/>
    <property type="evidence" value="ECO:0007669"/>
    <property type="project" value="UniProtKB-KW"/>
</dbReference>
<evidence type="ECO:0000256" key="2">
    <source>
        <dbReference type="ARBA" id="ARBA00023125"/>
    </source>
</evidence>
<dbReference type="Pfam" id="PF13545">
    <property type="entry name" value="HTH_Crp_2"/>
    <property type="match status" value="1"/>
</dbReference>
<organism evidence="5 6">
    <name type="scientific">Allosediminivita pacifica</name>
    <dbReference type="NCBI Taxonomy" id="1267769"/>
    <lineage>
        <taxon>Bacteria</taxon>
        <taxon>Pseudomonadati</taxon>
        <taxon>Pseudomonadota</taxon>
        <taxon>Alphaproteobacteria</taxon>
        <taxon>Rhodobacterales</taxon>
        <taxon>Paracoccaceae</taxon>
        <taxon>Allosediminivita</taxon>
    </lineage>
</organism>
<dbReference type="InterPro" id="IPR012318">
    <property type="entry name" value="HTH_CRP"/>
</dbReference>
<dbReference type="InterPro" id="IPR018490">
    <property type="entry name" value="cNMP-bd_dom_sf"/>
</dbReference>
<dbReference type="Gene3D" id="2.60.120.10">
    <property type="entry name" value="Jelly Rolls"/>
    <property type="match status" value="1"/>
</dbReference>
<keyword evidence="6" id="KW-1185">Reference proteome</keyword>
<dbReference type="SUPFAM" id="SSF51206">
    <property type="entry name" value="cAMP-binding domain-like"/>
    <property type="match status" value="1"/>
</dbReference>
<keyword evidence="1" id="KW-0805">Transcription regulation</keyword>
<feature type="domain" description="HTH crp-type" evidence="4">
    <location>
        <begin position="149"/>
        <end position="223"/>
    </location>
</feature>
<dbReference type="Pfam" id="PF00027">
    <property type="entry name" value="cNMP_binding"/>
    <property type="match status" value="1"/>
</dbReference>
<dbReference type="Proteomes" id="UP000244069">
    <property type="component" value="Unassembled WGS sequence"/>
</dbReference>
<name>A0A2T6AX40_9RHOB</name>
<dbReference type="SUPFAM" id="SSF46785">
    <property type="entry name" value="Winged helix' DNA-binding domain"/>
    <property type="match status" value="1"/>
</dbReference>
<dbReference type="Gene3D" id="1.10.10.10">
    <property type="entry name" value="Winged helix-like DNA-binding domain superfamily/Winged helix DNA-binding domain"/>
    <property type="match status" value="1"/>
</dbReference>
<sequence>MATKCRDCPIRKLSLFEQMSAEDVEVMERFKVGELTIEAGTPILSEGSNAPQLFTALSGMGLRYTILPDGRRQVLNFVFPGDFVGLQAGVMREMTHSVEATTRMRLCVFDRKELWNLFRHQPERAFSLTWLAALEERFMSEALTTVGQRSAPERIGWAFSRIFRRLTELRMREDHSVPLPYRQQDLADALGLSLVHTNKTLAAMRRNQKATWSDGRLRIPDLEELEAYAMVENPELPKRPLM</sequence>
<reference evidence="5 6" key="1">
    <citation type="submission" date="2018-04" db="EMBL/GenBank/DDBJ databases">
        <title>Genomic Encyclopedia of Archaeal and Bacterial Type Strains, Phase II (KMG-II): from individual species to whole genera.</title>
        <authorList>
            <person name="Goeker M."/>
        </authorList>
    </citation>
    <scope>NUCLEOTIDE SEQUENCE [LARGE SCALE GENOMIC DNA]</scope>
    <source>
        <strain evidence="5 6">DSM 29329</strain>
    </source>
</reference>
<dbReference type="RefSeq" id="WP_107975818.1">
    <property type="nucleotide sequence ID" value="NZ_BMEZ01000011.1"/>
</dbReference>
<dbReference type="InterPro" id="IPR000595">
    <property type="entry name" value="cNMP-bd_dom"/>
</dbReference>
<dbReference type="AlphaFoldDB" id="A0A2T6AX40"/>
<dbReference type="CDD" id="cd00038">
    <property type="entry name" value="CAP_ED"/>
    <property type="match status" value="1"/>
</dbReference>
<evidence type="ECO:0000256" key="1">
    <source>
        <dbReference type="ARBA" id="ARBA00023015"/>
    </source>
</evidence>
<dbReference type="InterPro" id="IPR036390">
    <property type="entry name" value="WH_DNA-bd_sf"/>
</dbReference>
<dbReference type="InterPro" id="IPR014710">
    <property type="entry name" value="RmlC-like_jellyroll"/>
</dbReference>
<evidence type="ECO:0000259" key="4">
    <source>
        <dbReference type="PROSITE" id="PS51063"/>
    </source>
</evidence>
<dbReference type="PROSITE" id="PS51063">
    <property type="entry name" value="HTH_CRP_2"/>
    <property type="match status" value="1"/>
</dbReference>
<protein>
    <submittedName>
        <fullName evidence="5">CRP-like cAMP-binding protein</fullName>
    </submittedName>
</protein>
<dbReference type="OrthoDB" id="7584044at2"/>
<dbReference type="EMBL" id="QBKN01000009">
    <property type="protein sequence ID" value="PTX48383.1"/>
    <property type="molecule type" value="Genomic_DNA"/>
</dbReference>
<dbReference type="GO" id="GO:0006355">
    <property type="term" value="P:regulation of DNA-templated transcription"/>
    <property type="evidence" value="ECO:0007669"/>
    <property type="project" value="InterPro"/>
</dbReference>
<dbReference type="InterPro" id="IPR036388">
    <property type="entry name" value="WH-like_DNA-bd_sf"/>
</dbReference>
<evidence type="ECO:0000313" key="6">
    <source>
        <dbReference type="Proteomes" id="UP000244069"/>
    </source>
</evidence>
<evidence type="ECO:0000256" key="3">
    <source>
        <dbReference type="ARBA" id="ARBA00023163"/>
    </source>
</evidence>
<comment type="caution">
    <text evidence="5">The sequence shown here is derived from an EMBL/GenBank/DDBJ whole genome shotgun (WGS) entry which is preliminary data.</text>
</comment>
<keyword evidence="2" id="KW-0238">DNA-binding</keyword>
<keyword evidence="3" id="KW-0804">Transcription</keyword>
<evidence type="ECO:0000313" key="5">
    <source>
        <dbReference type="EMBL" id="PTX48383.1"/>
    </source>
</evidence>
<gene>
    <name evidence="5" type="ORF">C8N44_10974</name>
</gene>